<feature type="compositionally biased region" description="Basic residues" evidence="1">
    <location>
        <begin position="26"/>
        <end position="35"/>
    </location>
</feature>
<dbReference type="PANTHER" id="PTHR43196:SF2">
    <property type="entry name" value="PHOSPHOADENOSINE PHOSPHOSULFATE REDUCTASE"/>
    <property type="match status" value="1"/>
</dbReference>
<dbReference type="InterPro" id="IPR002500">
    <property type="entry name" value="PAPS_reduct_dom"/>
</dbReference>
<organism evidence="3 4">
    <name type="scientific">Streptomyces galilaeus</name>
    <dbReference type="NCBI Taxonomy" id="33899"/>
    <lineage>
        <taxon>Bacteria</taxon>
        <taxon>Bacillati</taxon>
        <taxon>Actinomycetota</taxon>
        <taxon>Actinomycetes</taxon>
        <taxon>Kitasatosporales</taxon>
        <taxon>Streptomycetaceae</taxon>
        <taxon>Streptomyces</taxon>
    </lineage>
</organism>
<dbReference type="EMBL" id="JBJVNE010000007">
    <property type="protein sequence ID" value="MFM9647825.1"/>
    <property type="molecule type" value="Genomic_DNA"/>
</dbReference>
<dbReference type="Proteomes" id="UP001631993">
    <property type="component" value="Unassembled WGS sequence"/>
</dbReference>
<gene>
    <name evidence="3" type="ORF">ACKI1S_16955</name>
</gene>
<keyword evidence="4" id="KW-1185">Reference proteome</keyword>
<reference evidence="3 4" key="1">
    <citation type="submission" date="2024-12" db="EMBL/GenBank/DDBJ databases">
        <title>Forecasting of Potato common scab and diversities of Pathogenic streptomyces spp. in china.</title>
        <authorList>
            <person name="Handique U."/>
            <person name="Wu J."/>
        </authorList>
    </citation>
    <scope>NUCLEOTIDE SEQUENCE [LARGE SCALE GENOMIC DNA]</scope>
    <source>
        <strain evidence="3 4">ZRIMU1585</strain>
    </source>
</reference>
<accession>A0ABW9IH59</accession>
<sequence>MQTATLFDLPAIQTGPQGAPATTPAKKARRPRKVHASVPLTPSTTVPDELIRDADWVVVNSSGGKDSQAMLSYVVRRAKALGMLDKVIVIHADLGDIEWGGTKALAEEQARLVGVRRFEVVQAKGADLLGRVLIRFGKLKAKAEREAIEAGLDPAAVKVAPAWPSSSARWCTSDMKRGPIWTLFTKLAAELSHLGRPVRILNCMGQRAAESAPRAKLAEVEIDRSASNGKRHVTVWRPIHGWSDAEVWREIERSGLPYHPAYDWGMRRLSCSFCVLGCEADVVLAARLRPQKAHEYAAMEVQVAADFKHGLSMAEIIVRAAELEAEHGPLRRPPAGTAMAGFVGKSRTAMYLGRRDLLRERLTLAS</sequence>
<dbReference type="Gene3D" id="3.40.50.620">
    <property type="entry name" value="HUPs"/>
    <property type="match status" value="1"/>
</dbReference>
<feature type="domain" description="Phosphoadenosine phosphosulphate reductase" evidence="2">
    <location>
        <begin position="198"/>
        <end position="274"/>
    </location>
</feature>
<evidence type="ECO:0000313" key="3">
    <source>
        <dbReference type="EMBL" id="MFM9647825.1"/>
    </source>
</evidence>
<evidence type="ECO:0000256" key="1">
    <source>
        <dbReference type="SAM" id="MobiDB-lite"/>
    </source>
</evidence>
<dbReference type="SUPFAM" id="SSF52402">
    <property type="entry name" value="Adenine nucleotide alpha hydrolases-like"/>
    <property type="match status" value="1"/>
</dbReference>
<protein>
    <submittedName>
        <fullName evidence="3">Phosphoadenosine phosphosulfate reductase family protein</fullName>
    </submittedName>
</protein>
<evidence type="ECO:0000313" key="4">
    <source>
        <dbReference type="Proteomes" id="UP001631993"/>
    </source>
</evidence>
<name>A0ABW9IH59_STRGJ</name>
<dbReference type="RefSeq" id="WP_409097675.1">
    <property type="nucleotide sequence ID" value="NZ_JBJVNE010000007.1"/>
</dbReference>
<comment type="caution">
    <text evidence="3">The sequence shown here is derived from an EMBL/GenBank/DDBJ whole genome shotgun (WGS) entry which is preliminary data.</text>
</comment>
<proteinExistence type="predicted"/>
<dbReference type="InterPro" id="IPR050128">
    <property type="entry name" value="Sulfate_adenylyltrnsfr_sub2"/>
</dbReference>
<dbReference type="PANTHER" id="PTHR43196">
    <property type="entry name" value="SULFATE ADENYLYLTRANSFERASE SUBUNIT 2"/>
    <property type="match status" value="1"/>
</dbReference>
<feature type="region of interest" description="Disordered" evidence="1">
    <location>
        <begin position="1"/>
        <end position="41"/>
    </location>
</feature>
<dbReference type="InterPro" id="IPR014729">
    <property type="entry name" value="Rossmann-like_a/b/a_fold"/>
</dbReference>
<evidence type="ECO:0000259" key="2">
    <source>
        <dbReference type="Pfam" id="PF01507"/>
    </source>
</evidence>
<dbReference type="Pfam" id="PF01507">
    <property type="entry name" value="PAPS_reduct"/>
    <property type="match status" value="1"/>
</dbReference>